<reference evidence="1" key="1">
    <citation type="submission" date="2021-03" db="EMBL/GenBank/DDBJ databases">
        <title>Draft genome sequence of rust myrtle Austropuccinia psidii MF-1, a brazilian biotype.</title>
        <authorList>
            <person name="Quecine M.C."/>
            <person name="Pachon D.M.R."/>
            <person name="Bonatelli M.L."/>
            <person name="Correr F.H."/>
            <person name="Franceschini L.M."/>
            <person name="Leite T.F."/>
            <person name="Margarido G.R.A."/>
            <person name="Almeida C.A."/>
            <person name="Ferrarezi J.A."/>
            <person name="Labate C.A."/>
        </authorList>
    </citation>
    <scope>NUCLEOTIDE SEQUENCE</scope>
    <source>
        <strain evidence="1">MF-1</strain>
    </source>
</reference>
<accession>A0A9Q3FP68</accession>
<evidence type="ECO:0000313" key="2">
    <source>
        <dbReference type="Proteomes" id="UP000765509"/>
    </source>
</evidence>
<protein>
    <submittedName>
        <fullName evidence="1">Uncharacterized protein</fullName>
    </submittedName>
</protein>
<organism evidence="1 2">
    <name type="scientific">Austropuccinia psidii MF-1</name>
    <dbReference type="NCBI Taxonomy" id="1389203"/>
    <lineage>
        <taxon>Eukaryota</taxon>
        <taxon>Fungi</taxon>
        <taxon>Dikarya</taxon>
        <taxon>Basidiomycota</taxon>
        <taxon>Pucciniomycotina</taxon>
        <taxon>Pucciniomycetes</taxon>
        <taxon>Pucciniales</taxon>
        <taxon>Sphaerophragmiaceae</taxon>
        <taxon>Austropuccinia</taxon>
    </lineage>
</organism>
<keyword evidence="2" id="KW-1185">Reference proteome</keyword>
<dbReference type="AlphaFoldDB" id="A0A9Q3FP68"/>
<dbReference type="EMBL" id="AVOT02049047">
    <property type="protein sequence ID" value="MBW0544230.1"/>
    <property type="molecule type" value="Genomic_DNA"/>
</dbReference>
<proteinExistence type="predicted"/>
<name>A0A9Q3FP68_9BASI</name>
<sequence>MLRFQIAIKLYRGSIHKIAYGLIRWTLANTPDIPVYSPLAAEPQSSIEAINITDIGTKFFEEVRDSDKQDNNFHILTCLLGKDCKDTALVNSLDVISKFPILKGDFTFLME</sequence>
<dbReference type="Proteomes" id="UP000765509">
    <property type="component" value="Unassembled WGS sequence"/>
</dbReference>
<comment type="caution">
    <text evidence="1">The sequence shown here is derived from an EMBL/GenBank/DDBJ whole genome shotgun (WGS) entry which is preliminary data.</text>
</comment>
<evidence type="ECO:0000313" key="1">
    <source>
        <dbReference type="EMBL" id="MBW0544230.1"/>
    </source>
</evidence>
<gene>
    <name evidence="1" type="ORF">O181_083945</name>
</gene>